<dbReference type="PANTHER" id="PTHR45138">
    <property type="entry name" value="REGULATORY COMPONENTS OF SENSORY TRANSDUCTION SYSTEM"/>
    <property type="match status" value="1"/>
</dbReference>
<dbReference type="RefSeq" id="WP_275416866.1">
    <property type="nucleotide sequence ID" value="NZ_CP106878.1"/>
</dbReference>
<keyword evidence="8" id="KW-0808">Transferase</keyword>
<dbReference type="Gene3D" id="3.30.70.270">
    <property type="match status" value="1"/>
</dbReference>
<dbReference type="GO" id="GO:0052621">
    <property type="term" value="F:diguanylate cyclase activity"/>
    <property type="evidence" value="ECO:0007669"/>
    <property type="project" value="UniProtKB-EC"/>
</dbReference>
<reference evidence="8" key="1">
    <citation type="submission" date="2022-09" db="EMBL/GenBank/DDBJ databases">
        <title>Complete Genomes of Fervidibacillus albus and Fervidibacillus halotolerans isolated from tidal flat sediments.</title>
        <authorList>
            <person name="Kwon K.K."/>
            <person name="Yang S.-H."/>
            <person name="Park M.J."/>
            <person name="Oh H.-M."/>
        </authorList>
    </citation>
    <scope>NUCLEOTIDE SEQUENCE</scope>
    <source>
        <strain evidence="8">MEBiC13591</strain>
    </source>
</reference>
<organism evidence="8 9">
    <name type="scientific">Fervidibacillus albus</name>
    <dbReference type="NCBI Taxonomy" id="2980026"/>
    <lineage>
        <taxon>Bacteria</taxon>
        <taxon>Bacillati</taxon>
        <taxon>Bacillota</taxon>
        <taxon>Bacilli</taxon>
        <taxon>Bacillales</taxon>
        <taxon>Bacillaceae</taxon>
        <taxon>Fervidibacillus</taxon>
    </lineage>
</organism>
<keyword evidence="3 6" id="KW-0812">Transmembrane</keyword>
<keyword evidence="9" id="KW-1185">Reference proteome</keyword>
<evidence type="ECO:0000259" key="7">
    <source>
        <dbReference type="PROSITE" id="PS50887"/>
    </source>
</evidence>
<comment type="subcellular location">
    <subcellularLocation>
        <location evidence="1">Cell membrane</location>
        <topology evidence="1">Multi-pass membrane protein</topology>
    </subcellularLocation>
</comment>
<feature type="domain" description="GGDEF" evidence="7">
    <location>
        <begin position="227"/>
        <end position="352"/>
    </location>
</feature>
<dbReference type="SMART" id="SM00267">
    <property type="entry name" value="GGDEF"/>
    <property type="match status" value="1"/>
</dbReference>
<dbReference type="InterPro" id="IPR050469">
    <property type="entry name" value="Diguanylate_Cyclase"/>
</dbReference>
<dbReference type="InterPro" id="IPR029787">
    <property type="entry name" value="Nucleotide_cyclase"/>
</dbReference>
<evidence type="ECO:0000256" key="2">
    <source>
        <dbReference type="ARBA" id="ARBA00022475"/>
    </source>
</evidence>
<dbReference type="PANTHER" id="PTHR45138:SF9">
    <property type="entry name" value="DIGUANYLATE CYCLASE DGCM-RELATED"/>
    <property type="match status" value="1"/>
</dbReference>
<keyword evidence="5 6" id="KW-0472">Membrane</keyword>
<feature type="transmembrane region" description="Helical" evidence="6">
    <location>
        <begin position="157"/>
        <end position="177"/>
    </location>
</feature>
<evidence type="ECO:0000313" key="8">
    <source>
        <dbReference type="EMBL" id="WAA09081.1"/>
    </source>
</evidence>
<accession>A0A9E8LT62</accession>
<evidence type="ECO:0000256" key="5">
    <source>
        <dbReference type="ARBA" id="ARBA00023136"/>
    </source>
</evidence>
<evidence type="ECO:0000313" key="9">
    <source>
        <dbReference type="Proteomes" id="UP001164718"/>
    </source>
</evidence>
<dbReference type="GO" id="GO:0071555">
    <property type="term" value="P:cell wall organization"/>
    <property type="evidence" value="ECO:0007669"/>
    <property type="project" value="InterPro"/>
</dbReference>
<dbReference type="NCBIfam" id="TIGR00254">
    <property type="entry name" value="GGDEF"/>
    <property type="match status" value="1"/>
</dbReference>
<protein>
    <submittedName>
        <fullName evidence="8">Diguanylate cyclase</fullName>
        <ecNumber evidence="8">2.7.7.65</ecNumber>
    </submittedName>
</protein>
<dbReference type="GO" id="GO:0000155">
    <property type="term" value="F:phosphorelay sensor kinase activity"/>
    <property type="evidence" value="ECO:0007669"/>
    <property type="project" value="InterPro"/>
</dbReference>
<dbReference type="EC" id="2.7.7.65" evidence="8"/>
<dbReference type="Proteomes" id="UP001164718">
    <property type="component" value="Chromosome"/>
</dbReference>
<evidence type="ECO:0000256" key="4">
    <source>
        <dbReference type="ARBA" id="ARBA00022989"/>
    </source>
</evidence>
<dbReference type="GO" id="GO:1902201">
    <property type="term" value="P:negative regulation of bacterial-type flagellum-dependent cell motility"/>
    <property type="evidence" value="ECO:0007669"/>
    <property type="project" value="TreeGrafter"/>
</dbReference>
<dbReference type="PROSITE" id="PS50887">
    <property type="entry name" value="GGDEF"/>
    <property type="match status" value="1"/>
</dbReference>
<dbReference type="InterPro" id="IPR000160">
    <property type="entry name" value="GGDEF_dom"/>
</dbReference>
<sequence length="353" mass="39919">MFEDLFINGMIIIAFLAIENQFFLKDNVVSPHSSLASKIIFGIMNGALGSVLVVYSLTIAPNVLFDFRHVPVILSALFGGMIPTVISSVFIGLFRLFYVGVSTSSLVGLIAIVISGGVFPLIVHRSKTLWKKWMNTALFSNGMIGISYLFLIENPVYFLKIISVWWIGNLLISYVLYKYTDYMITSNELLRRYKRESAKDFLTGLNNVRKFDEMMSQYSAESVANKKPFTLLFIDIDHFKKINDQYGHGEGDIVLQEMGKILQSECSNQGVVSRNGGEEFSVMVPDCSSKQALVIGEKIRKAVENYRFVLSDGRIATFPETTNQIFHLKEEADRALYEAKEQGRNQVVLYRNK</sequence>
<feature type="transmembrane region" description="Helical" evidence="6">
    <location>
        <begin position="97"/>
        <end position="121"/>
    </location>
</feature>
<dbReference type="FunFam" id="3.30.70.270:FF:000001">
    <property type="entry name" value="Diguanylate cyclase domain protein"/>
    <property type="match status" value="1"/>
</dbReference>
<gene>
    <name evidence="8" type="ORF">OE104_10835</name>
</gene>
<proteinExistence type="predicted"/>
<dbReference type="GO" id="GO:0043709">
    <property type="term" value="P:cell adhesion involved in single-species biofilm formation"/>
    <property type="evidence" value="ECO:0007669"/>
    <property type="project" value="TreeGrafter"/>
</dbReference>
<dbReference type="KEGG" id="faf:OE104_10835"/>
<evidence type="ECO:0000256" key="6">
    <source>
        <dbReference type="SAM" id="Phobius"/>
    </source>
</evidence>
<keyword evidence="8" id="KW-0548">Nucleotidyltransferase</keyword>
<evidence type="ECO:0000256" key="3">
    <source>
        <dbReference type="ARBA" id="ARBA00022692"/>
    </source>
</evidence>
<dbReference type="AlphaFoldDB" id="A0A9E8LT62"/>
<dbReference type="GO" id="GO:0005886">
    <property type="term" value="C:plasma membrane"/>
    <property type="evidence" value="ECO:0007669"/>
    <property type="project" value="UniProtKB-SubCell"/>
</dbReference>
<dbReference type="Pfam" id="PF00990">
    <property type="entry name" value="GGDEF"/>
    <property type="match status" value="1"/>
</dbReference>
<dbReference type="SUPFAM" id="SSF55073">
    <property type="entry name" value="Nucleotide cyclase"/>
    <property type="match status" value="1"/>
</dbReference>
<feature type="transmembrane region" description="Helical" evidence="6">
    <location>
        <begin position="35"/>
        <end position="58"/>
    </location>
</feature>
<dbReference type="InterPro" id="IPR011620">
    <property type="entry name" value="Sig_transdc_His_kinase_LytS_TM"/>
</dbReference>
<name>A0A9E8LT62_9BACI</name>
<feature type="transmembrane region" description="Helical" evidence="6">
    <location>
        <begin position="70"/>
        <end position="91"/>
    </location>
</feature>
<dbReference type="InterPro" id="IPR043128">
    <property type="entry name" value="Rev_trsase/Diguanyl_cyclase"/>
</dbReference>
<keyword evidence="4 6" id="KW-1133">Transmembrane helix</keyword>
<keyword evidence="2" id="KW-1003">Cell membrane</keyword>
<dbReference type="Pfam" id="PF07694">
    <property type="entry name" value="5TM-5TMR_LYT"/>
    <property type="match status" value="1"/>
</dbReference>
<evidence type="ECO:0000256" key="1">
    <source>
        <dbReference type="ARBA" id="ARBA00004651"/>
    </source>
</evidence>
<dbReference type="EMBL" id="CP106878">
    <property type="protein sequence ID" value="WAA09081.1"/>
    <property type="molecule type" value="Genomic_DNA"/>
</dbReference>
<dbReference type="CDD" id="cd01949">
    <property type="entry name" value="GGDEF"/>
    <property type="match status" value="1"/>
</dbReference>
<feature type="transmembrane region" description="Helical" evidence="6">
    <location>
        <begin position="5"/>
        <end position="23"/>
    </location>
</feature>
<feature type="transmembrane region" description="Helical" evidence="6">
    <location>
        <begin position="133"/>
        <end position="151"/>
    </location>
</feature>